<comment type="similarity">
    <text evidence="2">Belongs to the binding-protein-dependent transport system permease family. CysTW subfamily.</text>
</comment>
<feature type="transmembrane region" description="Helical" evidence="8">
    <location>
        <begin position="20"/>
        <end position="44"/>
    </location>
</feature>
<feature type="domain" description="ABC transmembrane type-1" evidence="9">
    <location>
        <begin position="72"/>
        <end position="278"/>
    </location>
</feature>
<dbReference type="EMBL" id="JACXXJ020000004">
    <property type="protein sequence ID" value="MBF2714547.1"/>
    <property type="molecule type" value="Genomic_DNA"/>
</dbReference>
<dbReference type="AlphaFoldDB" id="A0AAE2RDM3"/>
<keyword evidence="6 8" id="KW-1133">Transmembrane helix</keyword>
<keyword evidence="3 8" id="KW-0813">Transport</keyword>
<dbReference type="Gene3D" id="1.10.3720.10">
    <property type="entry name" value="MetI-like"/>
    <property type="match status" value="1"/>
</dbReference>
<dbReference type="CDD" id="cd06261">
    <property type="entry name" value="TM_PBP2"/>
    <property type="match status" value="1"/>
</dbReference>
<dbReference type="InterPro" id="IPR000515">
    <property type="entry name" value="MetI-like"/>
</dbReference>
<dbReference type="GO" id="GO:0005886">
    <property type="term" value="C:plasma membrane"/>
    <property type="evidence" value="ECO:0007669"/>
    <property type="project" value="UniProtKB-SubCell"/>
</dbReference>
<dbReference type="RefSeq" id="WP_156534780.1">
    <property type="nucleotide sequence ID" value="NZ_JACXXJ020000004.1"/>
</dbReference>
<dbReference type="PROSITE" id="PS50928">
    <property type="entry name" value="ABC_TM1"/>
    <property type="match status" value="1"/>
</dbReference>
<sequence length="289" mass="31690">MVMQTHGLSEGSRWTGLAFVAIPVLSIVIFLFYPAALTIIGTFWREGRDGVHALNFDSYVFFFTDAYSLANLGRTLWTTFVSLALLIAINLPIALYMRFTRGPLASLIQGLALFPMFVPGIIICYALIRYLGPNGWLQSLLSLIGFHHYASPYLTPWGPVIGLLWDGMPLTLLILISGLSGISDASIEAARDVGAGRLRILVRIIIPQIMHSLLIVSALNFLGFFGQALMPFMLGPTSPEMMGPFMLRTFASVRDPLQASTQATITFLICSLAGIAYVRSIARKPQDGE</sequence>
<evidence type="ECO:0000313" key="11">
    <source>
        <dbReference type="Proteomes" id="UP000655037"/>
    </source>
</evidence>
<keyword evidence="5 8" id="KW-0812">Transmembrane</keyword>
<keyword evidence="10" id="KW-0614">Plasmid</keyword>
<comment type="subcellular location">
    <subcellularLocation>
        <location evidence="1 8">Cell membrane</location>
        <topology evidence="1 8">Multi-pass membrane protein</topology>
    </subcellularLocation>
</comment>
<dbReference type="Pfam" id="PF00528">
    <property type="entry name" value="BPD_transp_1"/>
    <property type="match status" value="1"/>
</dbReference>
<gene>
    <name evidence="10" type="ORF">IEI95_009995</name>
</gene>
<accession>A0AAE2RDM3</accession>
<evidence type="ECO:0000256" key="4">
    <source>
        <dbReference type="ARBA" id="ARBA00022475"/>
    </source>
</evidence>
<dbReference type="InterPro" id="IPR035906">
    <property type="entry name" value="MetI-like_sf"/>
</dbReference>
<name>A0AAE2RDM3_AGRVI</name>
<organism evidence="10 11">
    <name type="scientific">Agrobacterium vitis</name>
    <name type="common">Rhizobium vitis</name>
    <dbReference type="NCBI Taxonomy" id="373"/>
    <lineage>
        <taxon>Bacteria</taxon>
        <taxon>Pseudomonadati</taxon>
        <taxon>Pseudomonadota</taxon>
        <taxon>Alphaproteobacteria</taxon>
        <taxon>Hyphomicrobiales</taxon>
        <taxon>Rhizobiaceae</taxon>
        <taxon>Rhizobium/Agrobacterium group</taxon>
        <taxon>Agrobacterium</taxon>
    </lineage>
</organism>
<dbReference type="PANTHER" id="PTHR42929">
    <property type="entry name" value="INNER MEMBRANE ABC TRANSPORTER PERMEASE PROTEIN YDCU-RELATED-RELATED"/>
    <property type="match status" value="1"/>
</dbReference>
<evidence type="ECO:0000259" key="9">
    <source>
        <dbReference type="PROSITE" id="PS50928"/>
    </source>
</evidence>
<feature type="transmembrane region" description="Helical" evidence="8">
    <location>
        <begin position="200"/>
        <end position="225"/>
    </location>
</feature>
<evidence type="ECO:0000256" key="3">
    <source>
        <dbReference type="ARBA" id="ARBA00022448"/>
    </source>
</evidence>
<dbReference type="PANTHER" id="PTHR42929:SF1">
    <property type="entry name" value="INNER MEMBRANE ABC TRANSPORTER PERMEASE PROTEIN YDCU-RELATED"/>
    <property type="match status" value="1"/>
</dbReference>
<protein>
    <submittedName>
        <fullName evidence="10">ABC transporter permease subunit</fullName>
    </submittedName>
</protein>
<evidence type="ECO:0000256" key="6">
    <source>
        <dbReference type="ARBA" id="ARBA00022989"/>
    </source>
</evidence>
<keyword evidence="4" id="KW-1003">Cell membrane</keyword>
<proteinExistence type="inferred from homology"/>
<feature type="transmembrane region" description="Helical" evidence="8">
    <location>
        <begin position="104"/>
        <end position="128"/>
    </location>
</feature>
<dbReference type="Proteomes" id="UP000655037">
    <property type="component" value="Unassembled WGS sequence"/>
</dbReference>
<evidence type="ECO:0000256" key="5">
    <source>
        <dbReference type="ARBA" id="ARBA00022692"/>
    </source>
</evidence>
<feature type="transmembrane region" description="Helical" evidence="8">
    <location>
        <begin position="259"/>
        <end position="278"/>
    </location>
</feature>
<feature type="transmembrane region" description="Helical" evidence="8">
    <location>
        <begin position="76"/>
        <end position="97"/>
    </location>
</feature>
<reference evidence="10" key="1">
    <citation type="submission" date="2020-11" db="EMBL/GenBank/DDBJ databases">
        <title>Agrobacterium vitis strain K377 genome.</title>
        <authorList>
            <person name="Xi H."/>
        </authorList>
    </citation>
    <scope>NUCLEOTIDE SEQUENCE</scope>
    <source>
        <strain evidence="10">K377</strain>
        <plasmid evidence="10">unnamed3</plasmid>
    </source>
</reference>
<geneLocation type="plasmid" evidence="10">
    <name>unnamed3</name>
</geneLocation>
<keyword evidence="7 8" id="KW-0472">Membrane</keyword>
<evidence type="ECO:0000256" key="8">
    <source>
        <dbReference type="RuleBase" id="RU363032"/>
    </source>
</evidence>
<feature type="transmembrane region" description="Helical" evidence="8">
    <location>
        <begin position="157"/>
        <end position="179"/>
    </location>
</feature>
<evidence type="ECO:0000313" key="10">
    <source>
        <dbReference type="EMBL" id="MBF2714547.1"/>
    </source>
</evidence>
<dbReference type="SUPFAM" id="SSF161098">
    <property type="entry name" value="MetI-like"/>
    <property type="match status" value="1"/>
</dbReference>
<evidence type="ECO:0000256" key="2">
    <source>
        <dbReference type="ARBA" id="ARBA00007069"/>
    </source>
</evidence>
<comment type="caution">
    <text evidence="10">The sequence shown here is derived from an EMBL/GenBank/DDBJ whole genome shotgun (WGS) entry which is preliminary data.</text>
</comment>
<dbReference type="GO" id="GO:0055085">
    <property type="term" value="P:transmembrane transport"/>
    <property type="evidence" value="ECO:0007669"/>
    <property type="project" value="InterPro"/>
</dbReference>
<evidence type="ECO:0000256" key="1">
    <source>
        <dbReference type="ARBA" id="ARBA00004651"/>
    </source>
</evidence>
<evidence type="ECO:0000256" key="7">
    <source>
        <dbReference type="ARBA" id="ARBA00023136"/>
    </source>
</evidence>